<gene>
    <name evidence="1" type="ORF">HPB49_003106</name>
</gene>
<name>A0ACB8DAP0_DERSI</name>
<keyword evidence="2" id="KW-1185">Reference proteome</keyword>
<protein>
    <submittedName>
        <fullName evidence="1">Uncharacterized protein</fullName>
    </submittedName>
</protein>
<comment type="caution">
    <text evidence="1">The sequence shown here is derived from an EMBL/GenBank/DDBJ whole genome shotgun (WGS) entry which is preliminary data.</text>
</comment>
<proteinExistence type="predicted"/>
<accession>A0ACB8DAP0</accession>
<dbReference type="EMBL" id="CM023471">
    <property type="protein sequence ID" value="KAH7965058.1"/>
    <property type="molecule type" value="Genomic_DNA"/>
</dbReference>
<sequence>MNELGLAPRNAGPSSSNNEGASFTSADSSRVERLSPLKPGTSRQSRSSLSTDDGGEPPFKRLNERSSSEAFVDDVCRQEAPCVDEFQSESAGTSSCEQSDSDSSSSDKGGPQGSESSDESDDFVASDSCTGPDEGIAFTCSPTLTHVLSEQLSASEEFAVIASKHNMTHACINDVLDFCRRRGISDLPKDARTVLKTERKAQVEQNGSFVHFGLAEGIRQVLQPGQVVPSELKLQGNIDGVPLYKSSQLAFWPILCRITNVEASPPFVVSVYCGAGKPPCLQDYLEPFLQEVSDLISEGISIGDVHVRVSIGAMVCDAPARSYVKCIVGHTGYYACERCNQKGQHLENRVTFPRLHAAARTNASFRSQENKHHHSGVSPFLSLDVDMIAFFPSEYMHLVCLGVMRRLLRNWVDLPQPCGHIKEGRLKADKAKQLQEALDTEQQTVAKETRVWIRIADCGSHRNHGFEDMEAFSQNMDRNIAERIQMLAREGITSVSDVKKCLHYYVHDVLIANKEKPDSSCRAFFATHRDISNQIQAVLKKDRFSTVDQENASILIEKIRGEQPESSIVYRPYAARK</sequence>
<evidence type="ECO:0000313" key="1">
    <source>
        <dbReference type="EMBL" id="KAH7965058.1"/>
    </source>
</evidence>
<evidence type="ECO:0000313" key="2">
    <source>
        <dbReference type="Proteomes" id="UP000821865"/>
    </source>
</evidence>
<reference evidence="1" key="1">
    <citation type="submission" date="2020-05" db="EMBL/GenBank/DDBJ databases">
        <title>Large-scale comparative analyses of tick genomes elucidate their genetic diversity and vector capacities.</title>
        <authorList>
            <person name="Jia N."/>
            <person name="Wang J."/>
            <person name="Shi W."/>
            <person name="Du L."/>
            <person name="Sun Y."/>
            <person name="Zhan W."/>
            <person name="Jiang J."/>
            <person name="Wang Q."/>
            <person name="Zhang B."/>
            <person name="Ji P."/>
            <person name="Sakyi L.B."/>
            <person name="Cui X."/>
            <person name="Yuan T."/>
            <person name="Jiang B."/>
            <person name="Yang W."/>
            <person name="Lam T.T.-Y."/>
            <person name="Chang Q."/>
            <person name="Ding S."/>
            <person name="Wang X."/>
            <person name="Zhu J."/>
            <person name="Ruan X."/>
            <person name="Zhao L."/>
            <person name="Wei J."/>
            <person name="Que T."/>
            <person name="Du C."/>
            <person name="Cheng J."/>
            <person name="Dai P."/>
            <person name="Han X."/>
            <person name="Huang E."/>
            <person name="Gao Y."/>
            <person name="Liu J."/>
            <person name="Shao H."/>
            <person name="Ye R."/>
            <person name="Li L."/>
            <person name="Wei W."/>
            <person name="Wang X."/>
            <person name="Wang C."/>
            <person name="Yang T."/>
            <person name="Huo Q."/>
            <person name="Li W."/>
            <person name="Guo W."/>
            <person name="Chen H."/>
            <person name="Zhou L."/>
            <person name="Ni X."/>
            <person name="Tian J."/>
            <person name="Zhou Y."/>
            <person name="Sheng Y."/>
            <person name="Liu T."/>
            <person name="Pan Y."/>
            <person name="Xia L."/>
            <person name="Li J."/>
            <person name="Zhao F."/>
            <person name="Cao W."/>
        </authorList>
    </citation>
    <scope>NUCLEOTIDE SEQUENCE</scope>
    <source>
        <strain evidence="1">Dsil-2018</strain>
    </source>
</reference>
<dbReference type="Proteomes" id="UP000821865">
    <property type="component" value="Chromosome 2"/>
</dbReference>
<organism evidence="1 2">
    <name type="scientific">Dermacentor silvarum</name>
    <name type="common">Tick</name>
    <dbReference type="NCBI Taxonomy" id="543639"/>
    <lineage>
        <taxon>Eukaryota</taxon>
        <taxon>Metazoa</taxon>
        <taxon>Ecdysozoa</taxon>
        <taxon>Arthropoda</taxon>
        <taxon>Chelicerata</taxon>
        <taxon>Arachnida</taxon>
        <taxon>Acari</taxon>
        <taxon>Parasitiformes</taxon>
        <taxon>Ixodida</taxon>
        <taxon>Ixodoidea</taxon>
        <taxon>Ixodidae</taxon>
        <taxon>Rhipicephalinae</taxon>
        <taxon>Dermacentor</taxon>
    </lineage>
</organism>